<organism evidence="2 3">
    <name type="scientific">Simiduia aestuariiviva</name>
    <dbReference type="NCBI Taxonomy" id="1510459"/>
    <lineage>
        <taxon>Bacteria</taxon>
        <taxon>Pseudomonadati</taxon>
        <taxon>Pseudomonadota</taxon>
        <taxon>Gammaproteobacteria</taxon>
        <taxon>Cellvibrionales</taxon>
        <taxon>Cellvibrionaceae</taxon>
        <taxon>Simiduia</taxon>
    </lineage>
</organism>
<dbReference type="RefSeq" id="WP_183910136.1">
    <property type="nucleotide sequence ID" value="NZ_JACHXZ010000002.1"/>
</dbReference>
<evidence type="ECO:0000313" key="3">
    <source>
        <dbReference type="Proteomes" id="UP000559987"/>
    </source>
</evidence>
<dbReference type="Gene3D" id="3.20.20.450">
    <property type="entry name" value="EAL domain"/>
    <property type="match status" value="1"/>
</dbReference>
<protein>
    <submittedName>
        <fullName evidence="2">EAL domain-containing protein (Putative c-di-GMP-specific phosphodiesterase class I)</fullName>
    </submittedName>
</protein>
<dbReference type="PANTHER" id="PTHR33121:SF76">
    <property type="entry name" value="SIGNALING PROTEIN"/>
    <property type="match status" value="1"/>
</dbReference>
<evidence type="ECO:0000259" key="1">
    <source>
        <dbReference type="PROSITE" id="PS50883"/>
    </source>
</evidence>
<dbReference type="PANTHER" id="PTHR33121">
    <property type="entry name" value="CYCLIC DI-GMP PHOSPHODIESTERASE PDEF"/>
    <property type="match status" value="1"/>
</dbReference>
<evidence type="ECO:0000313" key="2">
    <source>
        <dbReference type="EMBL" id="MBB3168675.1"/>
    </source>
</evidence>
<dbReference type="InterPro" id="IPR050706">
    <property type="entry name" value="Cyclic-di-GMP_PDE-like"/>
</dbReference>
<dbReference type="InterPro" id="IPR001633">
    <property type="entry name" value="EAL_dom"/>
</dbReference>
<dbReference type="PROSITE" id="PS50883">
    <property type="entry name" value="EAL"/>
    <property type="match status" value="1"/>
</dbReference>
<feature type="domain" description="EAL" evidence="1">
    <location>
        <begin position="169"/>
        <end position="411"/>
    </location>
</feature>
<proteinExistence type="predicted"/>
<accession>A0A839UTJ6</accession>
<dbReference type="EMBL" id="JACHXZ010000002">
    <property type="protein sequence ID" value="MBB3168675.1"/>
    <property type="molecule type" value="Genomic_DNA"/>
</dbReference>
<dbReference type="InterPro" id="IPR003018">
    <property type="entry name" value="GAF"/>
</dbReference>
<dbReference type="InterPro" id="IPR029016">
    <property type="entry name" value="GAF-like_dom_sf"/>
</dbReference>
<dbReference type="SUPFAM" id="SSF55781">
    <property type="entry name" value="GAF domain-like"/>
    <property type="match status" value="1"/>
</dbReference>
<dbReference type="Pfam" id="PF01590">
    <property type="entry name" value="GAF"/>
    <property type="match status" value="1"/>
</dbReference>
<dbReference type="CDD" id="cd01948">
    <property type="entry name" value="EAL"/>
    <property type="match status" value="1"/>
</dbReference>
<name>A0A839UTJ6_9GAMM</name>
<gene>
    <name evidence="2" type="ORF">FHS30_001859</name>
</gene>
<sequence>MDTQCFSRLMLDGVAGQLHTIDQSLQEIVKVIRAYMGMEVAFIAKFVENRREFRWVDVATDTHPVRPGAGDPLESTYCQRIVDGRLPSIVPDTAENPITRGLDVTDALGIGCYMGVPVELPNGDLYGTLCCFKAEADTSLTRRDLNFVQAFAGLVGRLIFDNCQSALANEQVKETIEEILAKDNLTTYFQPIFNSKEGRITGFEALTRFNTNPYRPPNEWFDEAIQVDMSEQLEMAAIALALKSTGKLSAGCYIGLNVSPAHILSGALHRTLLKAPKAKIVIEITEHAPIDDYPALRKALAPLRAAGARLAVDDAGAGYASFQHTLELDPDLIKLDISLIRDIHQDPKRRALATALVAFARSVGAEVIAEGVEQAAELQALNTLGVHKLQGYYIGRPMPLSEAEQFLEQKRCSVG</sequence>
<dbReference type="Pfam" id="PF00563">
    <property type="entry name" value="EAL"/>
    <property type="match status" value="1"/>
</dbReference>
<dbReference type="InterPro" id="IPR035919">
    <property type="entry name" value="EAL_sf"/>
</dbReference>
<dbReference type="GO" id="GO:0071111">
    <property type="term" value="F:cyclic-guanylate-specific phosphodiesterase activity"/>
    <property type="evidence" value="ECO:0007669"/>
    <property type="project" value="InterPro"/>
</dbReference>
<dbReference type="SUPFAM" id="SSF141868">
    <property type="entry name" value="EAL domain-like"/>
    <property type="match status" value="1"/>
</dbReference>
<keyword evidence="3" id="KW-1185">Reference proteome</keyword>
<reference evidence="2 3" key="1">
    <citation type="submission" date="2020-08" db="EMBL/GenBank/DDBJ databases">
        <title>Genomic Encyclopedia of Type Strains, Phase III (KMG-III): the genomes of soil and plant-associated and newly described type strains.</title>
        <authorList>
            <person name="Whitman W."/>
        </authorList>
    </citation>
    <scope>NUCLEOTIDE SEQUENCE [LARGE SCALE GENOMIC DNA]</scope>
    <source>
        <strain evidence="2 3">CECT 8571</strain>
    </source>
</reference>
<dbReference type="SMART" id="SM00065">
    <property type="entry name" value="GAF"/>
    <property type="match status" value="1"/>
</dbReference>
<comment type="caution">
    <text evidence="2">The sequence shown here is derived from an EMBL/GenBank/DDBJ whole genome shotgun (WGS) entry which is preliminary data.</text>
</comment>
<dbReference type="Gene3D" id="3.30.450.40">
    <property type="match status" value="1"/>
</dbReference>
<dbReference type="SMART" id="SM00052">
    <property type="entry name" value="EAL"/>
    <property type="match status" value="1"/>
</dbReference>
<dbReference type="Proteomes" id="UP000559987">
    <property type="component" value="Unassembled WGS sequence"/>
</dbReference>
<dbReference type="AlphaFoldDB" id="A0A839UTJ6"/>